<dbReference type="EMBL" id="CAVMBE010000011">
    <property type="protein sequence ID" value="CAK3905810.1"/>
    <property type="molecule type" value="Genomic_DNA"/>
</dbReference>
<feature type="compositionally biased region" description="Pro residues" evidence="1">
    <location>
        <begin position="64"/>
        <end position="76"/>
    </location>
</feature>
<dbReference type="InterPro" id="IPR046529">
    <property type="entry name" value="DUF6594"/>
</dbReference>
<reference evidence="4" key="1">
    <citation type="submission" date="2023-11" db="EMBL/GenBank/DDBJ databases">
        <authorList>
            <person name="Alioto T."/>
            <person name="Alioto T."/>
            <person name="Gomez Garrido J."/>
        </authorList>
    </citation>
    <scope>NUCLEOTIDE SEQUENCE</scope>
</reference>
<dbReference type="Pfam" id="PF20237">
    <property type="entry name" value="DUF6594"/>
    <property type="match status" value="1"/>
</dbReference>
<feature type="compositionally biased region" description="Pro residues" evidence="1">
    <location>
        <begin position="163"/>
        <end position="172"/>
    </location>
</feature>
<dbReference type="PANTHER" id="PTHR34502">
    <property type="entry name" value="DUF6594 DOMAIN-CONTAINING PROTEIN-RELATED"/>
    <property type="match status" value="1"/>
</dbReference>
<evidence type="ECO:0000259" key="3">
    <source>
        <dbReference type="Pfam" id="PF20237"/>
    </source>
</evidence>
<feature type="region of interest" description="Disordered" evidence="1">
    <location>
        <begin position="163"/>
        <end position="185"/>
    </location>
</feature>
<organism evidence="4 5">
    <name type="scientific">Lecanosticta acicola</name>
    <dbReference type="NCBI Taxonomy" id="111012"/>
    <lineage>
        <taxon>Eukaryota</taxon>
        <taxon>Fungi</taxon>
        <taxon>Dikarya</taxon>
        <taxon>Ascomycota</taxon>
        <taxon>Pezizomycotina</taxon>
        <taxon>Dothideomycetes</taxon>
        <taxon>Dothideomycetidae</taxon>
        <taxon>Mycosphaerellales</taxon>
        <taxon>Mycosphaerellaceae</taxon>
        <taxon>Lecanosticta</taxon>
    </lineage>
</organism>
<evidence type="ECO:0000256" key="2">
    <source>
        <dbReference type="SAM" id="Phobius"/>
    </source>
</evidence>
<protein>
    <recommendedName>
        <fullName evidence="3">DUF6594 domain-containing protein</fullName>
    </recommendedName>
</protein>
<feature type="region of interest" description="Disordered" evidence="1">
    <location>
        <begin position="64"/>
        <end position="101"/>
    </location>
</feature>
<gene>
    <name evidence="4" type="ORF">LECACI_7A002534</name>
</gene>
<evidence type="ECO:0000313" key="4">
    <source>
        <dbReference type="EMBL" id="CAK3905810.1"/>
    </source>
</evidence>
<comment type="caution">
    <text evidence="4">The sequence shown here is derived from an EMBL/GenBank/DDBJ whole genome shotgun (WGS) entry which is preliminary data.</text>
</comment>
<dbReference type="AlphaFoldDB" id="A0AAI8YV27"/>
<feature type="transmembrane region" description="Helical" evidence="2">
    <location>
        <begin position="301"/>
        <end position="318"/>
    </location>
</feature>
<evidence type="ECO:0000313" key="5">
    <source>
        <dbReference type="Proteomes" id="UP001296104"/>
    </source>
</evidence>
<keyword evidence="5" id="KW-1185">Reference proteome</keyword>
<sequence length="354" mass="39306">MHREEERLRHHEDAMRQHLAQSQQGQHHIDPTYGQRSHSASSHGSAGSARAYAQYMAMQQYQCPSPPPPAAYPVPPQAMNGHATGHNPDRPPVPDPPDFSQTTIAGYEQLALELSSTDSAVKPIYRKFEYLNHRILLHLQDELSEMEEQLRTLDEIVAQMEPCPPEGQPRPPASRRGDAFQGSEMHHRRTALLGRIFLKTEQYNRAMASYNSMGKDARAAEKEEIGVYREWLQRTGPVHEVETRFLMKEGDLVVPGSSTRDEEKTDGVAASPPQPVLSTCLPVGLMLPLVLFAFIPTLVGRLFVTSLIAVGAFLVASTTEIRDVMPSREWAVCAGVYVLVMAFIAGVMPQYGGS</sequence>
<feature type="compositionally biased region" description="Basic and acidic residues" evidence="1">
    <location>
        <begin position="1"/>
        <end position="16"/>
    </location>
</feature>
<name>A0AAI8YV27_9PEZI</name>
<keyword evidence="2" id="KW-1133">Transmembrane helix</keyword>
<feature type="region of interest" description="Disordered" evidence="1">
    <location>
        <begin position="1"/>
        <end position="48"/>
    </location>
</feature>
<feature type="transmembrane region" description="Helical" evidence="2">
    <location>
        <begin position="330"/>
        <end position="351"/>
    </location>
</feature>
<feature type="domain" description="DUF6594" evidence="3">
    <location>
        <begin position="107"/>
        <end position="341"/>
    </location>
</feature>
<dbReference type="PANTHER" id="PTHR34502:SF6">
    <property type="entry name" value="DUF6594 DOMAIN-CONTAINING PROTEIN"/>
    <property type="match status" value="1"/>
</dbReference>
<accession>A0AAI8YV27</accession>
<evidence type="ECO:0000256" key="1">
    <source>
        <dbReference type="SAM" id="MobiDB-lite"/>
    </source>
</evidence>
<dbReference type="Proteomes" id="UP001296104">
    <property type="component" value="Unassembled WGS sequence"/>
</dbReference>
<proteinExistence type="predicted"/>
<keyword evidence="2" id="KW-0812">Transmembrane</keyword>
<keyword evidence="2" id="KW-0472">Membrane</keyword>
<feature type="compositionally biased region" description="Low complexity" evidence="1">
    <location>
        <begin position="36"/>
        <end position="48"/>
    </location>
</feature>